<evidence type="ECO:0000313" key="1">
    <source>
        <dbReference type="EMBL" id="EOP74567.1"/>
    </source>
</evidence>
<name>R8QUV0_BACCE</name>
<dbReference type="Proteomes" id="UP000014019">
    <property type="component" value="Unassembled WGS sequence"/>
</dbReference>
<sequence length="96" mass="10770">MLYFSFATITRTTFSASSKSKFATATSPKKTAIISSPIPLFTKNITKDIKAKANSINVGMYLIKGFLYDFLERRNVITNVIMKTKYTANKKISQTT</sequence>
<comment type="caution">
    <text evidence="1">The sequence shown here is derived from an EMBL/GenBank/DDBJ whole genome shotgun (WGS) entry which is preliminary data.</text>
</comment>
<organism evidence="1 2">
    <name type="scientific">Bacillus cereus VD118</name>
    <dbReference type="NCBI Taxonomy" id="1053231"/>
    <lineage>
        <taxon>Bacteria</taxon>
        <taxon>Bacillati</taxon>
        <taxon>Bacillota</taxon>
        <taxon>Bacilli</taxon>
        <taxon>Bacillales</taxon>
        <taxon>Bacillaceae</taxon>
        <taxon>Bacillus</taxon>
        <taxon>Bacillus cereus group</taxon>
    </lineage>
</organism>
<evidence type="ECO:0000313" key="2">
    <source>
        <dbReference type="Proteomes" id="UP000014019"/>
    </source>
</evidence>
<dbReference type="HOGENOM" id="CLU_2393837_0_0_9"/>
<dbReference type="AlphaFoldDB" id="R8QUV0"/>
<gene>
    <name evidence="1" type="ORF">IIQ_04945</name>
</gene>
<dbReference type="EMBL" id="AHEZ01000024">
    <property type="protein sequence ID" value="EOP74567.1"/>
    <property type="molecule type" value="Genomic_DNA"/>
</dbReference>
<accession>R8QUV0</accession>
<proteinExistence type="predicted"/>
<reference evidence="1 2" key="1">
    <citation type="submission" date="2012-12" db="EMBL/GenBank/DDBJ databases">
        <title>The Genome Sequence of Bacillus cereus VD118.</title>
        <authorList>
            <consortium name="The Broad Institute Genome Sequencing Platform"/>
            <consortium name="The Broad Institute Genome Sequencing Center for Infectious Disease"/>
            <person name="Feldgarden M."/>
            <person name="Van der Auwera G.A."/>
            <person name="Mahillon J."/>
            <person name="Duprez V."/>
            <person name="Timmery S."/>
            <person name="Mattelet C."/>
            <person name="Dierick K."/>
            <person name="Sun M."/>
            <person name="Yu Z."/>
            <person name="Zhu L."/>
            <person name="Hu X."/>
            <person name="Shank E.B."/>
            <person name="Swiecicka I."/>
            <person name="Hansen B.M."/>
            <person name="Andrup L."/>
            <person name="Walker B."/>
            <person name="Young S.K."/>
            <person name="Zeng Q."/>
            <person name="Gargeya S."/>
            <person name="Fitzgerald M."/>
            <person name="Haas B."/>
            <person name="Abouelleil A."/>
            <person name="Alvarado L."/>
            <person name="Arachchi H.M."/>
            <person name="Berlin A.M."/>
            <person name="Chapman S.B."/>
            <person name="Dewar J."/>
            <person name="Goldberg J."/>
            <person name="Griggs A."/>
            <person name="Gujja S."/>
            <person name="Hansen M."/>
            <person name="Howarth C."/>
            <person name="Imamovic A."/>
            <person name="Larimer J."/>
            <person name="McCowan C."/>
            <person name="Murphy C."/>
            <person name="Neiman D."/>
            <person name="Pearson M."/>
            <person name="Priest M."/>
            <person name="Roberts A."/>
            <person name="Saif S."/>
            <person name="Shea T."/>
            <person name="Sisk P."/>
            <person name="Sykes S."/>
            <person name="Wortman J."/>
            <person name="Nusbaum C."/>
            <person name="Birren B."/>
        </authorList>
    </citation>
    <scope>NUCLEOTIDE SEQUENCE [LARGE SCALE GENOMIC DNA]</scope>
    <source>
        <strain evidence="1 2">VD118</strain>
    </source>
</reference>
<protein>
    <submittedName>
        <fullName evidence="1">Uncharacterized protein</fullName>
    </submittedName>
</protein>